<dbReference type="InterPro" id="IPR036412">
    <property type="entry name" value="HAD-like_sf"/>
</dbReference>
<dbReference type="InterPro" id="IPR023198">
    <property type="entry name" value="PGP-like_dom2"/>
</dbReference>
<dbReference type="Pfam" id="PF13419">
    <property type="entry name" value="HAD_2"/>
    <property type="match status" value="1"/>
</dbReference>
<name>A0AA42J0N8_9FIRM</name>
<evidence type="ECO:0000313" key="1">
    <source>
        <dbReference type="EMBL" id="MDA3731599.1"/>
    </source>
</evidence>
<gene>
    <name evidence="1" type="ORF">PBV87_08940</name>
</gene>
<dbReference type="PANTHER" id="PTHR43434:SF1">
    <property type="entry name" value="PHOSPHOGLYCOLATE PHOSPHATASE"/>
    <property type="match status" value="1"/>
</dbReference>
<dbReference type="EMBL" id="JAQIFT010000040">
    <property type="protein sequence ID" value="MDA3731599.1"/>
    <property type="molecule type" value="Genomic_DNA"/>
</dbReference>
<dbReference type="Proteomes" id="UP001169242">
    <property type="component" value="Unassembled WGS sequence"/>
</dbReference>
<dbReference type="SFLD" id="SFLDS00003">
    <property type="entry name" value="Haloacid_Dehalogenase"/>
    <property type="match status" value="1"/>
</dbReference>
<dbReference type="Gene3D" id="3.40.50.1000">
    <property type="entry name" value="HAD superfamily/HAD-like"/>
    <property type="match status" value="1"/>
</dbReference>
<dbReference type="PANTHER" id="PTHR43434">
    <property type="entry name" value="PHOSPHOGLYCOLATE PHOSPHATASE"/>
    <property type="match status" value="1"/>
</dbReference>
<dbReference type="GO" id="GO:0008967">
    <property type="term" value="F:phosphoglycolate phosphatase activity"/>
    <property type="evidence" value="ECO:0007669"/>
    <property type="project" value="TreeGrafter"/>
</dbReference>
<sequence>MLNLVFDYDGTLHNSIEIYAPAFRLAYKELVEKGFVEPRDYSDKEISYWLGFSAAEMWHTFMPTLEASQKQNASMRIGKEMIGLIKEGKAKLYPHALEILEQLKIKGYNLIFLSNCKRAYMEAHIEAFQLEQYFTGFYCSEDYGFIPKYEIFNVIKTRYTGDFIIIGDRFQDMEIAQKYQLESIGCLYGFGDENELEMATYKIHSLDEIEQTICLLEYPIRDHTSVFIKE</sequence>
<accession>A0AA42J0N8</accession>
<comment type="caution">
    <text evidence="1">The sequence shown here is derived from an EMBL/GenBank/DDBJ whole genome shotgun (WGS) entry which is preliminary data.</text>
</comment>
<dbReference type="AlphaFoldDB" id="A0AA42J0N8"/>
<dbReference type="RefSeq" id="WP_271011966.1">
    <property type="nucleotide sequence ID" value="NZ_JAQIFT010000040.1"/>
</dbReference>
<dbReference type="InterPro" id="IPR041492">
    <property type="entry name" value="HAD_2"/>
</dbReference>
<dbReference type="GO" id="GO:0006281">
    <property type="term" value="P:DNA repair"/>
    <property type="evidence" value="ECO:0007669"/>
    <property type="project" value="TreeGrafter"/>
</dbReference>
<evidence type="ECO:0000313" key="2">
    <source>
        <dbReference type="Proteomes" id="UP001169242"/>
    </source>
</evidence>
<reference evidence="1" key="1">
    <citation type="journal article" date="2023" name="Int. J. Syst. Evol. Microbiol.">
        <title>&lt;i&gt;Holtiella tumoricola&lt;/i&gt; gen. nov. sp. nov., isolated from a human clinical sample.</title>
        <authorList>
            <person name="Allen-Vercoe E."/>
            <person name="Daigneault M.C."/>
            <person name="Vancuren S.J."/>
            <person name="Cochrane K."/>
            <person name="O'Neal L.L."/>
            <person name="Sankaranarayanan K."/>
            <person name="Lawson P.A."/>
        </authorList>
    </citation>
    <scope>NUCLEOTIDE SEQUENCE</scope>
    <source>
        <strain evidence="1">CC70A</strain>
    </source>
</reference>
<dbReference type="Gene3D" id="1.10.150.240">
    <property type="entry name" value="Putative phosphatase, domain 2"/>
    <property type="match status" value="1"/>
</dbReference>
<dbReference type="InterPro" id="IPR050155">
    <property type="entry name" value="HAD-like_hydrolase_sf"/>
</dbReference>
<organism evidence="1 2">
    <name type="scientific">Holtiella tumoricola</name>
    <dbReference type="NCBI Taxonomy" id="3018743"/>
    <lineage>
        <taxon>Bacteria</taxon>
        <taxon>Bacillati</taxon>
        <taxon>Bacillota</taxon>
        <taxon>Clostridia</taxon>
        <taxon>Lachnospirales</taxon>
        <taxon>Cellulosilyticaceae</taxon>
        <taxon>Holtiella</taxon>
    </lineage>
</organism>
<keyword evidence="2" id="KW-1185">Reference proteome</keyword>
<dbReference type="SUPFAM" id="SSF56784">
    <property type="entry name" value="HAD-like"/>
    <property type="match status" value="1"/>
</dbReference>
<keyword evidence="1" id="KW-0378">Hydrolase</keyword>
<dbReference type="InterPro" id="IPR023214">
    <property type="entry name" value="HAD_sf"/>
</dbReference>
<protein>
    <submittedName>
        <fullName evidence="1">HAD hydrolase-like protein</fullName>
    </submittedName>
</protein>
<proteinExistence type="predicted"/>
<dbReference type="SFLD" id="SFLDG01129">
    <property type="entry name" value="C1.5:_HAD__Beta-PGM__Phosphata"/>
    <property type="match status" value="1"/>
</dbReference>